<accession>E6QVV2</accession>
<dbReference type="EMBL" id="CABR01000137">
    <property type="protein sequence ID" value="CBI11375.1"/>
    <property type="molecule type" value="Genomic_DNA"/>
</dbReference>
<gene>
    <name evidence="1" type="ORF">CARN7_2198</name>
</gene>
<organism evidence="1">
    <name type="scientific">mine drainage metagenome</name>
    <dbReference type="NCBI Taxonomy" id="410659"/>
    <lineage>
        <taxon>unclassified sequences</taxon>
        <taxon>metagenomes</taxon>
        <taxon>ecological metagenomes</taxon>
    </lineage>
</organism>
<comment type="caution">
    <text evidence="1">The sequence shown here is derived from an EMBL/GenBank/DDBJ whole genome shotgun (WGS) entry which is preliminary data.</text>
</comment>
<reference evidence="1" key="1">
    <citation type="submission" date="2009-10" db="EMBL/GenBank/DDBJ databases">
        <title>Diversity of trophic interactions inside an arsenic-rich microbial ecosystem.</title>
        <authorList>
            <person name="Bertin P.N."/>
            <person name="Heinrich-Salmeron A."/>
            <person name="Pelletier E."/>
            <person name="Goulhen-Chollet F."/>
            <person name="Arsene-Ploetze F."/>
            <person name="Gallien S."/>
            <person name="Calteau A."/>
            <person name="Vallenet D."/>
            <person name="Casiot C."/>
            <person name="Chane-Woon-Ming B."/>
            <person name="Giloteaux L."/>
            <person name="Barakat M."/>
            <person name="Bonnefoy V."/>
            <person name="Bruneel O."/>
            <person name="Chandler M."/>
            <person name="Cleiss J."/>
            <person name="Duran R."/>
            <person name="Elbaz-Poulichet F."/>
            <person name="Fonknechten N."/>
            <person name="Lauga B."/>
            <person name="Mornico D."/>
            <person name="Ortet P."/>
            <person name="Schaeffer C."/>
            <person name="Siguier P."/>
            <person name="Alexander Thil Smith A."/>
            <person name="Van Dorsselaer A."/>
            <person name="Weissenbach J."/>
            <person name="Medigue C."/>
            <person name="Le Paslier D."/>
        </authorList>
    </citation>
    <scope>NUCLEOTIDE SEQUENCE</scope>
</reference>
<dbReference type="AlphaFoldDB" id="E6QVV2"/>
<proteinExistence type="predicted"/>
<protein>
    <submittedName>
        <fullName evidence="1">Uncharacterized protein</fullName>
    </submittedName>
</protein>
<sequence length="78" mass="8772">MSARSDFMKKIEGLSTVGIHMVIDQLKDQWSNDNSMNAAVRRFISICEAEIEARYELLSIPSEVAKRNTSNNLHMASA</sequence>
<name>E6QVV2_9ZZZZ</name>
<evidence type="ECO:0000313" key="1">
    <source>
        <dbReference type="EMBL" id="CBI11375.1"/>
    </source>
</evidence>